<organism evidence="1 2">
    <name type="scientific">Dyella jejuensis</name>
    <dbReference type="NCBI Taxonomy" id="1432009"/>
    <lineage>
        <taxon>Bacteria</taxon>
        <taxon>Pseudomonadati</taxon>
        <taxon>Pseudomonadota</taxon>
        <taxon>Gammaproteobacteria</taxon>
        <taxon>Lysobacterales</taxon>
        <taxon>Rhodanobacteraceae</taxon>
        <taxon>Dyella</taxon>
    </lineage>
</organism>
<protein>
    <submittedName>
        <fullName evidence="1">TolC family protein</fullName>
    </submittedName>
</protein>
<dbReference type="SUPFAM" id="SSF56954">
    <property type="entry name" value="Outer membrane efflux proteins (OEP)"/>
    <property type="match status" value="1"/>
</dbReference>
<dbReference type="Proteomes" id="UP001620461">
    <property type="component" value="Unassembled WGS sequence"/>
</dbReference>
<keyword evidence="2" id="KW-1185">Reference proteome</keyword>
<evidence type="ECO:0000313" key="1">
    <source>
        <dbReference type="EMBL" id="MFK2900530.1"/>
    </source>
</evidence>
<name>A0ABW8JL75_9GAMM</name>
<gene>
    <name evidence="1" type="ORF">ISP15_09295</name>
</gene>
<dbReference type="PROSITE" id="PS51257">
    <property type="entry name" value="PROKAR_LIPOPROTEIN"/>
    <property type="match status" value="1"/>
</dbReference>
<proteinExistence type="predicted"/>
<sequence>MKHLCQLPGSLLLLIAAVLAGCASYAPKPLPRQSSTVANAAQLIGASASQQPWDLPTLEKLVLLNNPDLRTLRAQHQIAHAQMLQAGLLPDPAFSGSLGYLLSGPGDATAWAASLTEDVTALITLKPRRAAYEANFQAIDAQLLWQEWQIVAKAQLLMVDLVEGRRLYQAQLADTALLEQRRARIQRAIDQGLLDRATSGPELAVTADAEATTEDLAQHLLDLQQQLCALLGLRPDAALPLPSTLVLPAWNAGDVQQEAATVAQRRPDLIALQLGYRAQEANVRAQILAQFPGLSLGYATASDNSRVYNAGPAISFQLPLFDRNQHGIAAAVATRDQLWLEYGNRLAQAHDAIAALTAQYQLGSEQYQQLAVALSRDRGTQHNELAWREKDIDLHTYADLSHEAFGVRGRLLALEQAQMERQIALQTLLGSGMPDALPTAVTAP</sequence>
<dbReference type="InterPro" id="IPR010131">
    <property type="entry name" value="MdtP/NodT-like"/>
</dbReference>
<dbReference type="PANTHER" id="PTHR30203">
    <property type="entry name" value="OUTER MEMBRANE CATION EFFLUX PROTEIN"/>
    <property type="match status" value="1"/>
</dbReference>
<dbReference type="EMBL" id="JADIKJ010000009">
    <property type="protein sequence ID" value="MFK2900530.1"/>
    <property type="molecule type" value="Genomic_DNA"/>
</dbReference>
<evidence type="ECO:0000313" key="2">
    <source>
        <dbReference type="Proteomes" id="UP001620461"/>
    </source>
</evidence>
<accession>A0ABW8JL75</accession>
<dbReference type="PANTHER" id="PTHR30203:SF24">
    <property type="entry name" value="BLR4935 PROTEIN"/>
    <property type="match status" value="1"/>
</dbReference>
<reference evidence="1 2" key="1">
    <citation type="submission" date="2020-10" db="EMBL/GenBank/DDBJ databases">
        <title>Phylogeny of dyella-like bacteria.</title>
        <authorList>
            <person name="Fu J."/>
        </authorList>
    </citation>
    <scope>NUCLEOTIDE SEQUENCE [LARGE SCALE GENOMIC DNA]</scope>
    <source>
        <strain evidence="1 2">JP1</strain>
    </source>
</reference>
<comment type="caution">
    <text evidence="1">The sequence shown here is derived from an EMBL/GenBank/DDBJ whole genome shotgun (WGS) entry which is preliminary data.</text>
</comment>
<dbReference type="Gene3D" id="1.20.1600.10">
    <property type="entry name" value="Outer membrane efflux proteins (OEP)"/>
    <property type="match status" value="1"/>
</dbReference>
<dbReference type="RefSeq" id="WP_404546989.1">
    <property type="nucleotide sequence ID" value="NZ_JADIKJ010000009.1"/>
</dbReference>